<dbReference type="AlphaFoldDB" id="K5WFU9"/>
<keyword evidence="3" id="KW-0337">GPI-anchor biosynthesis</keyword>
<dbReference type="GO" id="GO:0003923">
    <property type="term" value="F:GPI-anchor transamidase activity"/>
    <property type="evidence" value="ECO:0007669"/>
    <property type="project" value="InterPro"/>
</dbReference>
<sequence>MAVVGDVRAGAARTEEGADESEGVGSQLGVVVWDGSDVPRLRSESSTSLEISAYDIADAFEQMWQKKRYNEIFFMIDTCQANTMYSKFYSPNILATGSSQIRENSYSYENDNDIGVAVIDSYTHHVLEFMEGIGKTSHKSIQDLVRAIGFEKIHSHPGVRSDLFRRPLRQTLVTDFFGGVAQAEILPSLLVPSDEVTSNMSKPLDIRPSAPNMSARLADPVEMYRTNDSSGEHRVAPTRTLDTAAIFNSYAEADRGPFSVAARAWASVALAGSLIAWVIRTSKQ</sequence>
<reference evidence="6 7" key="1">
    <citation type="journal article" date="2012" name="BMC Genomics">
        <title>Comparative genomics of the white-rot fungi, Phanerochaete carnosa and P. chrysosporium, to elucidate the genetic basis of the distinct wood types they colonize.</title>
        <authorList>
            <person name="Suzuki H."/>
            <person name="MacDonald J."/>
            <person name="Syed K."/>
            <person name="Salamov A."/>
            <person name="Hori C."/>
            <person name="Aerts A."/>
            <person name="Henrissat B."/>
            <person name="Wiebenga A."/>
            <person name="vanKuyk P.A."/>
            <person name="Barry K."/>
            <person name="Lindquist E."/>
            <person name="LaButti K."/>
            <person name="Lapidus A."/>
            <person name="Lucas S."/>
            <person name="Coutinho P."/>
            <person name="Gong Y."/>
            <person name="Samejima M."/>
            <person name="Mahadevan R."/>
            <person name="Abou-Zaid M."/>
            <person name="de Vries R.P."/>
            <person name="Igarashi K."/>
            <person name="Yadav J.S."/>
            <person name="Grigoriev I.V."/>
            <person name="Master E.R."/>
        </authorList>
    </citation>
    <scope>NUCLEOTIDE SEQUENCE [LARGE SCALE GENOMIC DNA]</scope>
    <source>
        <strain evidence="6 7">HHB-10118-sp</strain>
    </source>
</reference>
<keyword evidence="4" id="KW-0732">Signal</keyword>
<feature type="compositionally biased region" description="Low complexity" evidence="5">
    <location>
        <begin position="1"/>
        <end position="12"/>
    </location>
</feature>
<accession>K5WFU9</accession>
<name>K5WFU9_PHACS</name>
<dbReference type="InterPro" id="IPR001096">
    <property type="entry name" value="Peptidase_C13"/>
</dbReference>
<dbReference type="GO" id="GO:0016255">
    <property type="term" value="P:attachment of GPI anchor to protein"/>
    <property type="evidence" value="ECO:0007669"/>
    <property type="project" value="InterPro"/>
</dbReference>
<dbReference type="STRING" id="650164.K5WFU9"/>
<evidence type="ECO:0000256" key="5">
    <source>
        <dbReference type="SAM" id="MobiDB-lite"/>
    </source>
</evidence>
<evidence type="ECO:0000313" key="7">
    <source>
        <dbReference type="Proteomes" id="UP000008370"/>
    </source>
</evidence>
<dbReference type="GO" id="GO:0006506">
    <property type="term" value="P:GPI anchor biosynthetic process"/>
    <property type="evidence" value="ECO:0007669"/>
    <property type="project" value="UniProtKB-UniPathway"/>
</dbReference>
<dbReference type="Proteomes" id="UP000008370">
    <property type="component" value="Unassembled WGS sequence"/>
</dbReference>
<dbReference type="PANTHER" id="PTHR48067:SF1">
    <property type="entry name" value="GPI-ANCHOR TRANSAMIDASE"/>
    <property type="match status" value="1"/>
</dbReference>
<dbReference type="GO" id="GO:0006508">
    <property type="term" value="P:proteolysis"/>
    <property type="evidence" value="ECO:0007669"/>
    <property type="project" value="InterPro"/>
</dbReference>
<dbReference type="InParanoid" id="K5WFU9"/>
<dbReference type="Gene3D" id="3.40.50.1460">
    <property type="match status" value="1"/>
</dbReference>
<evidence type="ECO:0000256" key="1">
    <source>
        <dbReference type="ARBA" id="ARBA00004687"/>
    </source>
</evidence>
<proteinExistence type="inferred from homology"/>
<dbReference type="Pfam" id="PF01650">
    <property type="entry name" value="Peptidase_C13"/>
    <property type="match status" value="1"/>
</dbReference>
<protein>
    <recommendedName>
        <fullName evidence="8">GPI-anchor transamidase</fullName>
    </recommendedName>
</protein>
<keyword evidence="7" id="KW-1185">Reference proteome</keyword>
<dbReference type="HOGENOM" id="CLU_980421_0_0_1"/>
<dbReference type="RefSeq" id="XP_007393292.1">
    <property type="nucleotide sequence ID" value="XM_007393230.1"/>
</dbReference>
<feature type="region of interest" description="Disordered" evidence="5">
    <location>
        <begin position="1"/>
        <end position="23"/>
    </location>
</feature>
<evidence type="ECO:0000256" key="3">
    <source>
        <dbReference type="ARBA" id="ARBA00022502"/>
    </source>
</evidence>
<dbReference type="InterPro" id="IPR028361">
    <property type="entry name" value="GPI_transamidase"/>
</dbReference>
<evidence type="ECO:0000313" key="6">
    <source>
        <dbReference type="EMBL" id="EKM57959.1"/>
    </source>
</evidence>
<dbReference type="GO" id="GO:0042765">
    <property type="term" value="C:GPI-anchor transamidase complex"/>
    <property type="evidence" value="ECO:0007669"/>
    <property type="project" value="InterPro"/>
</dbReference>
<organism evidence="6 7">
    <name type="scientific">Phanerochaete carnosa (strain HHB-10118-sp)</name>
    <name type="common">White-rot fungus</name>
    <name type="synonym">Peniophora carnosa</name>
    <dbReference type="NCBI Taxonomy" id="650164"/>
    <lineage>
        <taxon>Eukaryota</taxon>
        <taxon>Fungi</taxon>
        <taxon>Dikarya</taxon>
        <taxon>Basidiomycota</taxon>
        <taxon>Agaricomycotina</taxon>
        <taxon>Agaricomycetes</taxon>
        <taxon>Polyporales</taxon>
        <taxon>Phanerochaetaceae</taxon>
        <taxon>Phanerochaete</taxon>
    </lineage>
</organism>
<gene>
    <name evidence="6" type="ORF">PHACADRAFT_90842</name>
</gene>
<dbReference type="UniPathway" id="UPA00196"/>
<dbReference type="EMBL" id="JH930470">
    <property type="protein sequence ID" value="EKM57959.1"/>
    <property type="molecule type" value="Genomic_DNA"/>
</dbReference>
<comment type="pathway">
    <text evidence="1">Glycolipid biosynthesis; glycosylphosphatidylinositol-anchor biosynthesis.</text>
</comment>
<evidence type="ECO:0008006" key="8">
    <source>
        <dbReference type="Google" id="ProtNLM"/>
    </source>
</evidence>
<dbReference type="KEGG" id="pco:PHACADRAFT_90842"/>
<comment type="similarity">
    <text evidence="2">Belongs to the peptidase C13 family.</text>
</comment>
<dbReference type="OrthoDB" id="192611at2759"/>
<dbReference type="PANTHER" id="PTHR48067">
    <property type="entry name" value="GPI-ANCHOR TRANSAMIDASE"/>
    <property type="match status" value="1"/>
</dbReference>
<evidence type="ECO:0000256" key="2">
    <source>
        <dbReference type="ARBA" id="ARBA00009941"/>
    </source>
</evidence>
<dbReference type="GeneID" id="18920705"/>
<evidence type="ECO:0000256" key="4">
    <source>
        <dbReference type="ARBA" id="ARBA00022729"/>
    </source>
</evidence>